<reference evidence="2 3" key="1">
    <citation type="journal article" date="2016" name="Nat. Commun.">
        <title>Thousands of microbial genomes shed light on interconnected biogeochemical processes in an aquifer system.</title>
        <authorList>
            <person name="Anantharaman K."/>
            <person name="Brown C.T."/>
            <person name="Hug L.A."/>
            <person name="Sharon I."/>
            <person name="Castelle C.J."/>
            <person name="Probst A.J."/>
            <person name="Thomas B.C."/>
            <person name="Singh A."/>
            <person name="Wilkins M.J."/>
            <person name="Karaoz U."/>
            <person name="Brodie E.L."/>
            <person name="Williams K.H."/>
            <person name="Hubbard S.S."/>
            <person name="Banfield J.F."/>
        </authorList>
    </citation>
    <scope>NUCLEOTIDE SEQUENCE [LARGE SCALE GENOMIC DNA]</scope>
</reference>
<protein>
    <recommendedName>
        <fullName evidence="1">Predicted pPIWI-associating nuclease domain-containing protein</fullName>
    </recommendedName>
</protein>
<dbReference type="InterPro" id="IPR040556">
    <property type="entry name" value="pP_pnuc_1"/>
</dbReference>
<sequence>MQTNNGNMQLDPEDSAISHLKISGASSIINNTSFRDGVLAVNELSAGLSVGLANSDFLTSYKSVVGTQIEALNHSLVLGESLRLGTAKMESFIETSIAPLSSVIAGVGLATLNANKLYETGTIVESAFTSAQKISDLCLDVVQRQQHVLSATIDRIQNSGIFQRVSDSIMSTQVISSGVNNVLRSLPTYPTTINLPNLEKIYEVGELTDEEISEHQKKLDKMLLKIDPSLVEFRKGCWETFRRKGKDYIRQSSSSMRGLVDALLHILAPTEKVKETEFFKKSPEAKDNKGNPNRKARVYHIVKFDHKKADHLKRLTRGFLEAYDNLSAWDHIPLQQDAFVQGVFVIIEGCLFSILSQTDQ</sequence>
<comment type="caution">
    <text evidence="2">The sequence shown here is derived from an EMBL/GenBank/DDBJ whole genome shotgun (WGS) entry which is preliminary data.</text>
</comment>
<proteinExistence type="predicted"/>
<organism evidence="2 3">
    <name type="scientific">Candidatus Nomurabacteria bacterium RIFCSPLOWO2_12_FULL_41_10</name>
    <dbReference type="NCBI Taxonomy" id="1801795"/>
    <lineage>
        <taxon>Bacteria</taxon>
        <taxon>Candidatus Nomuraibacteriota</taxon>
    </lineage>
</organism>
<gene>
    <name evidence="2" type="ORF">A3F97_02240</name>
</gene>
<feature type="domain" description="Predicted pPIWI-associating nuclease" evidence="1">
    <location>
        <begin position="225"/>
        <end position="332"/>
    </location>
</feature>
<dbReference type="EMBL" id="MFVT01000021">
    <property type="protein sequence ID" value="OGJ03582.1"/>
    <property type="molecule type" value="Genomic_DNA"/>
</dbReference>
<name>A0A1F6YB46_9BACT</name>
<evidence type="ECO:0000259" key="1">
    <source>
        <dbReference type="Pfam" id="PF18165"/>
    </source>
</evidence>
<dbReference type="Pfam" id="PF18165">
    <property type="entry name" value="pP_pnuc_1"/>
    <property type="match status" value="1"/>
</dbReference>
<accession>A0A1F6YB46</accession>
<evidence type="ECO:0000313" key="3">
    <source>
        <dbReference type="Proteomes" id="UP000176826"/>
    </source>
</evidence>
<dbReference type="AlphaFoldDB" id="A0A1F6YB46"/>
<evidence type="ECO:0000313" key="2">
    <source>
        <dbReference type="EMBL" id="OGJ03582.1"/>
    </source>
</evidence>
<dbReference type="Proteomes" id="UP000176826">
    <property type="component" value="Unassembled WGS sequence"/>
</dbReference>